<feature type="non-terminal residue" evidence="1">
    <location>
        <position position="154"/>
    </location>
</feature>
<dbReference type="AlphaFoldDB" id="A0A382BAA5"/>
<dbReference type="Pfam" id="PF01008">
    <property type="entry name" value="IF-2B"/>
    <property type="match status" value="1"/>
</dbReference>
<dbReference type="EMBL" id="UINC01028697">
    <property type="protein sequence ID" value="SVB10147.1"/>
    <property type="molecule type" value="Genomic_DNA"/>
</dbReference>
<protein>
    <recommendedName>
        <fullName evidence="2">S-methyl-5-thioribose-1-phosphate isomerase</fullName>
    </recommendedName>
</protein>
<reference evidence="1" key="1">
    <citation type="submission" date="2018-05" db="EMBL/GenBank/DDBJ databases">
        <authorList>
            <person name="Lanie J.A."/>
            <person name="Ng W.-L."/>
            <person name="Kazmierczak K.M."/>
            <person name="Andrzejewski T.M."/>
            <person name="Davidsen T.M."/>
            <person name="Wayne K.J."/>
            <person name="Tettelin H."/>
            <person name="Glass J.I."/>
            <person name="Rusch D."/>
            <person name="Podicherti R."/>
            <person name="Tsui H.-C.T."/>
            <person name="Winkler M.E."/>
        </authorList>
    </citation>
    <scope>NUCLEOTIDE SEQUENCE</scope>
</reference>
<proteinExistence type="predicted"/>
<gene>
    <name evidence="1" type="ORF">METZ01_LOCUS163001</name>
</gene>
<evidence type="ECO:0008006" key="2">
    <source>
        <dbReference type="Google" id="ProtNLM"/>
    </source>
</evidence>
<dbReference type="Gene3D" id="1.20.120.420">
    <property type="entry name" value="translation initiation factor eif-2b, domain 1"/>
    <property type="match status" value="1"/>
</dbReference>
<dbReference type="PANTHER" id="PTHR43475:SF1">
    <property type="entry name" value="METHYLTHIORIBOSE-1-PHOSPHATE ISOMERASE"/>
    <property type="match status" value="1"/>
</dbReference>
<name>A0A382BAA5_9ZZZZ</name>
<sequence length="154" mass="17632">MLVEGKHLTTIWYDEKDDKINIIDQRLLPYELKIITLNSLSDVCFAIKQMQVRGAPLIGITAAYGMYIASKKNSDINFLKKSAEKLKLTRPTAVNLAWAVDLIINKIENNENINRSVYILNLANQMRQDDIINCKKIGENGFKLLESIYNKKKT</sequence>
<dbReference type="InterPro" id="IPR027363">
    <property type="entry name" value="M1Pi_N"/>
</dbReference>
<dbReference type="InterPro" id="IPR037171">
    <property type="entry name" value="NagB/RpiA_transferase-like"/>
</dbReference>
<dbReference type="SUPFAM" id="SSF100950">
    <property type="entry name" value="NagB/RpiA/CoA transferase-like"/>
    <property type="match status" value="1"/>
</dbReference>
<dbReference type="PANTHER" id="PTHR43475">
    <property type="entry name" value="METHYLTHIORIBOSE-1-PHOSPHATE ISOMERASE"/>
    <property type="match status" value="1"/>
</dbReference>
<dbReference type="GO" id="GO:0046523">
    <property type="term" value="F:S-methyl-5-thioribose-1-phosphate isomerase activity"/>
    <property type="evidence" value="ECO:0007669"/>
    <property type="project" value="TreeGrafter"/>
</dbReference>
<accession>A0A382BAA5</accession>
<organism evidence="1">
    <name type="scientific">marine metagenome</name>
    <dbReference type="NCBI Taxonomy" id="408172"/>
    <lineage>
        <taxon>unclassified sequences</taxon>
        <taxon>metagenomes</taxon>
        <taxon>ecological metagenomes</taxon>
    </lineage>
</organism>
<dbReference type="GO" id="GO:0019509">
    <property type="term" value="P:L-methionine salvage from methylthioadenosine"/>
    <property type="evidence" value="ECO:0007669"/>
    <property type="project" value="TreeGrafter"/>
</dbReference>
<evidence type="ECO:0000313" key="1">
    <source>
        <dbReference type="EMBL" id="SVB10147.1"/>
    </source>
</evidence>
<dbReference type="InterPro" id="IPR000649">
    <property type="entry name" value="IF-2B-related"/>
</dbReference>